<reference evidence="1 2" key="1">
    <citation type="submission" date="2018-12" db="EMBL/GenBank/DDBJ databases">
        <title>Dyella dinghuensis sp. nov. DHOA06 and Dyella choica sp. nov. 4M-K27, isolated from forest soil.</title>
        <authorList>
            <person name="Qiu L.-H."/>
            <person name="Gao Z.-H."/>
        </authorList>
    </citation>
    <scope>NUCLEOTIDE SEQUENCE [LARGE SCALE GENOMIC DNA]</scope>
    <source>
        <strain evidence="1 2">DHOA06</strain>
    </source>
</reference>
<dbReference type="OrthoDB" id="9256264at2"/>
<sequence length="246" mass="27502">MVHSEPQCLDYFSGGVPPLLIIDGILDDLSQTIDRESAGISRINELCLIGLVSYSEAFFKDQFAAILNIEPTLVSGLMKAGYDALIDPVALLAYQDYWGSKLGFLIAEKHDFGTWKKVNGLFNATLGISPFSKDDAKKFDSLLRDRNLLVHHGGVFTTKYLEQKKIPDQNGNAHTPFWGSLVVTASYLDEQLAFVRELTAKTATQACKRLKQIDEVKVSKSEQKNHAIDAFMWKMSEESFDETIDD</sequence>
<organism evidence="1 2">
    <name type="scientific">Dyella dinghuensis</name>
    <dbReference type="NCBI Taxonomy" id="1920169"/>
    <lineage>
        <taxon>Bacteria</taxon>
        <taxon>Pseudomonadati</taxon>
        <taxon>Pseudomonadota</taxon>
        <taxon>Gammaproteobacteria</taxon>
        <taxon>Lysobacterales</taxon>
        <taxon>Rhodanobacteraceae</taxon>
        <taxon>Dyella</taxon>
    </lineage>
</organism>
<name>A0A432LUW1_9GAMM</name>
<accession>A0A432LUW1</accession>
<dbReference type="RefSeq" id="WP_126672407.1">
    <property type="nucleotide sequence ID" value="NZ_RYZR01000003.1"/>
</dbReference>
<evidence type="ECO:0000313" key="2">
    <source>
        <dbReference type="Proteomes" id="UP000267077"/>
    </source>
</evidence>
<dbReference type="Proteomes" id="UP000267077">
    <property type="component" value="Unassembled WGS sequence"/>
</dbReference>
<comment type="caution">
    <text evidence="1">The sequence shown here is derived from an EMBL/GenBank/DDBJ whole genome shotgun (WGS) entry which is preliminary data.</text>
</comment>
<evidence type="ECO:0008006" key="3">
    <source>
        <dbReference type="Google" id="ProtNLM"/>
    </source>
</evidence>
<gene>
    <name evidence="1" type="ORF">EKH79_03430</name>
</gene>
<proteinExistence type="predicted"/>
<protein>
    <recommendedName>
        <fullName evidence="3">RiboL-PSP-HEPN domain-containing protein</fullName>
    </recommendedName>
</protein>
<keyword evidence="2" id="KW-1185">Reference proteome</keyword>
<dbReference type="AlphaFoldDB" id="A0A432LUW1"/>
<evidence type="ECO:0000313" key="1">
    <source>
        <dbReference type="EMBL" id="RUL65776.1"/>
    </source>
</evidence>
<dbReference type="EMBL" id="RYZR01000003">
    <property type="protein sequence ID" value="RUL65776.1"/>
    <property type="molecule type" value="Genomic_DNA"/>
</dbReference>